<accession>A0A2P2PF85</accession>
<name>A0A2P2PF85_RHIMU</name>
<dbReference type="EMBL" id="GGEC01072924">
    <property type="protein sequence ID" value="MBX53408.1"/>
    <property type="molecule type" value="Transcribed_RNA"/>
</dbReference>
<organism evidence="2">
    <name type="scientific">Rhizophora mucronata</name>
    <name type="common">Asiatic mangrove</name>
    <dbReference type="NCBI Taxonomy" id="61149"/>
    <lineage>
        <taxon>Eukaryota</taxon>
        <taxon>Viridiplantae</taxon>
        <taxon>Streptophyta</taxon>
        <taxon>Embryophyta</taxon>
        <taxon>Tracheophyta</taxon>
        <taxon>Spermatophyta</taxon>
        <taxon>Magnoliopsida</taxon>
        <taxon>eudicotyledons</taxon>
        <taxon>Gunneridae</taxon>
        <taxon>Pentapetalae</taxon>
        <taxon>rosids</taxon>
        <taxon>fabids</taxon>
        <taxon>Malpighiales</taxon>
        <taxon>Rhizophoraceae</taxon>
        <taxon>Rhizophora</taxon>
    </lineage>
</organism>
<evidence type="ECO:0000256" key="1">
    <source>
        <dbReference type="SAM" id="SignalP"/>
    </source>
</evidence>
<feature type="signal peptide" evidence="1">
    <location>
        <begin position="1"/>
        <end position="19"/>
    </location>
</feature>
<feature type="chain" id="PRO_5015157155" evidence="1">
    <location>
        <begin position="20"/>
        <end position="39"/>
    </location>
</feature>
<reference evidence="2" key="1">
    <citation type="submission" date="2018-02" db="EMBL/GenBank/DDBJ databases">
        <title>Rhizophora mucronata_Transcriptome.</title>
        <authorList>
            <person name="Meera S.P."/>
            <person name="Sreeshan A."/>
            <person name="Augustine A."/>
        </authorList>
    </citation>
    <scope>NUCLEOTIDE SEQUENCE</scope>
    <source>
        <tissue evidence="2">Leaf</tissue>
    </source>
</reference>
<proteinExistence type="predicted"/>
<sequence>MLFTVLAFSPFSLLASSDAGGSFAPSISCFPVDKCFGPY</sequence>
<evidence type="ECO:0000313" key="2">
    <source>
        <dbReference type="EMBL" id="MBX53408.1"/>
    </source>
</evidence>
<dbReference type="AlphaFoldDB" id="A0A2P2PF85"/>
<keyword evidence="1" id="KW-0732">Signal</keyword>
<protein>
    <submittedName>
        <fullName evidence="2">Uncharacterized protein</fullName>
    </submittedName>
</protein>